<keyword evidence="2" id="KW-0812">Transmembrane</keyword>
<dbReference type="EMBL" id="KF900504">
    <property type="protein sequence ID" value="AIE97314.1"/>
    <property type="molecule type" value="Genomic_DNA"/>
</dbReference>
<dbReference type="SUPFAM" id="SSF46785">
    <property type="entry name" value="Winged helix' DNA-binding domain"/>
    <property type="match status" value="1"/>
</dbReference>
<feature type="transmembrane region" description="Helical" evidence="2">
    <location>
        <begin position="343"/>
        <end position="362"/>
    </location>
</feature>
<evidence type="ECO:0000313" key="3">
    <source>
        <dbReference type="EMBL" id="AIE97314.1"/>
    </source>
</evidence>
<evidence type="ECO:0000256" key="1">
    <source>
        <dbReference type="SAM" id="Coils"/>
    </source>
</evidence>
<evidence type="ECO:0000256" key="2">
    <source>
        <dbReference type="SAM" id="Phobius"/>
    </source>
</evidence>
<dbReference type="AlphaFoldDB" id="A0A075G1C9"/>
<sequence length="700" mass="78547">MNQESACCGWLEDSKNDGMLLSPTEALILMARVPLAVFVLILLAMSVPLQNSFGSNRTLDLFLFPDGSTHVTYSLESDPFLPDTKVSLYGDSVENLVVEDENGFPLTAQSENNTLDVETLGSSNILINYDTYSLISKDGKIWSFEIDSPVEFNVIMPQNSVIVGMSTFPIDMNMYSDRTQILLPSGMAEITYFLAVAESSQVLSPEETSVTKDDNSMIYVAGGAAVAIAAIAAIAIKMKNKPKQIVTSPQTTVIEVKNEPFNIEKVLEMSDLREDDKEIIKFIHENGGSALESDLRKKFLLPRTTMWRAVKRLERHELIEITKKDLQNLIKLKTWRLTKMNKIYGILTIFAFAGLMIPTSAMQVEAASDLDYMLIIAEKGKKYIKLKINEMQNSNIQDWKNQQVVLDIYDKSGYEIEQLEKAIENGDVKSARKLFVSSMDKIKQISLMLNQIAVNKAQDEALPDYPQILKRYEMNIQKLKQMSQKLDANIDFSEIEHLLLLGKQNAEKGQNDQTKQVLDQIALKGLDINKHLVSINQANKIIKAQALAERYVDKINTLIVQAKSSGLLDVASQLENTKIHLASSNSTSQITKNIKIIITINNNIKETQQKLRQANFDVDEIKLSQNQKFIGKLNQLETKAKFLHSEAIGSNAALYYVEKAISIIHDTKNNLDVSEGKITSKIKLIEGLLLKAERIVQELT</sequence>
<dbReference type="Gene3D" id="1.10.10.10">
    <property type="entry name" value="Winged helix-like DNA-binding domain superfamily/Winged helix DNA-binding domain"/>
    <property type="match status" value="1"/>
</dbReference>
<feature type="transmembrane region" description="Helical" evidence="2">
    <location>
        <begin position="26"/>
        <end position="47"/>
    </location>
</feature>
<keyword evidence="1" id="KW-0175">Coiled coil</keyword>
<dbReference type="InterPro" id="IPR036390">
    <property type="entry name" value="WH_DNA-bd_sf"/>
</dbReference>
<protein>
    <submittedName>
        <fullName evidence="3">Putative membrane-associated protein</fullName>
    </submittedName>
</protein>
<feature type="transmembrane region" description="Helical" evidence="2">
    <location>
        <begin position="217"/>
        <end position="236"/>
    </location>
</feature>
<accession>A0A075G1C9</accession>
<reference evidence="3" key="1">
    <citation type="journal article" date="2014" name="Genome Biol. Evol.">
        <title>Pangenome evidence for extensive interdomain horizontal transfer affecting lineage core and shell genes in uncultured planktonic thaumarchaeota and euryarchaeota.</title>
        <authorList>
            <person name="Deschamps P."/>
            <person name="Zivanovic Y."/>
            <person name="Moreira D."/>
            <person name="Rodriguez-Valera F."/>
            <person name="Lopez-Garcia P."/>
        </authorList>
    </citation>
    <scope>NUCLEOTIDE SEQUENCE</scope>
</reference>
<feature type="transmembrane region" description="Helical" evidence="2">
    <location>
        <begin position="181"/>
        <end position="197"/>
    </location>
</feature>
<name>A0A075G1C9_9ARCH</name>
<keyword evidence="2" id="KW-0472">Membrane</keyword>
<organism evidence="3">
    <name type="scientific">uncultured marine thaumarchaeote AD1000_96_F07</name>
    <dbReference type="NCBI Taxonomy" id="1455948"/>
    <lineage>
        <taxon>Archaea</taxon>
        <taxon>Nitrososphaerota</taxon>
        <taxon>environmental samples</taxon>
    </lineage>
</organism>
<feature type="coiled-coil region" evidence="1">
    <location>
        <begin position="469"/>
        <end position="496"/>
    </location>
</feature>
<dbReference type="InterPro" id="IPR036388">
    <property type="entry name" value="WH-like_DNA-bd_sf"/>
</dbReference>
<keyword evidence="2" id="KW-1133">Transmembrane helix</keyword>
<proteinExistence type="predicted"/>